<evidence type="ECO:0000259" key="1">
    <source>
        <dbReference type="Pfam" id="PF20150"/>
    </source>
</evidence>
<dbReference type="Proteomes" id="UP000319257">
    <property type="component" value="Unassembled WGS sequence"/>
</dbReference>
<name>A0A507B940_9PEZI</name>
<sequence length="351" mass="40512">MQAQSAEGFNRLPKELRDMIWDAAIRDDRPAAHFFSPSRLKNGLEFSDECVVFGFSDGPSLEERRYIGRWLSVTTQQALRQRFGQPAVNPSAYLEDGGLWTACKESHEAVRRRRKRQAGGIAMAWPTTMWRWPRTAIHHATMTGYFDNKGTRQYFAIGVDDLICWQPLDFNRCFQLDDVPFSNFNLGKPFALRNVAFEFDPDWEHPEDVHKYEDFWHQESSLGAIADIVSQPEIHLWFIDYGIQRDAASTAVVNDARDERKIFYGNGCRFVEVRGSDDGWVYPRLESGEPARGTALYFARQLDEGMKDYERVRNYERIMDRSQASDALTEEIEERDGAVLGVLACEYSWSS</sequence>
<comment type="caution">
    <text evidence="2">The sequence shown here is derived from an EMBL/GenBank/DDBJ whole genome shotgun (WGS) entry which is preliminary data.</text>
</comment>
<proteinExistence type="predicted"/>
<dbReference type="GeneID" id="41971463"/>
<evidence type="ECO:0000313" key="2">
    <source>
        <dbReference type="EMBL" id="TPX16367.1"/>
    </source>
</evidence>
<dbReference type="Pfam" id="PF20150">
    <property type="entry name" value="2EXR"/>
    <property type="match status" value="1"/>
</dbReference>
<dbReference type="AlphaFoldDB" id="A0A507B940"/>
<dbReference type="EMBL" id="SKBQ01000018">
    <property type="protein sequence ID" value="TPX16367.1"/>
    <property type="molecule type" value="Genomic_DNA"/>
</dbReference>
<dbReference type="RefSeq" id="XP_030998078.1">
    <property type="nucleotide sequence ID" value="XM_031138380.1"/>
</dbReference>
<dbReference type="OrthoDB" id="3596450at2759"/>
<protein>
    <recommendedName>
        <fullName evidence="1">2EXR domain-containing protein</fullName>
    </recommendedName>
</protein>
<gene>
    <name evidence="2" type="ORF">E0L32_004016</name>
</gene>
<dbReference type="InterPro" id="IPR045518">
    <property type="entry name" value="2EXR"/>
</dbReference>
<feature type="domain" description="2EXR" evidence="1">
    <location>
        <begin position="9"/>
        <end position="113"/>
    </location>
</feature>
<reference evidence="2 3" key="1">
    <citation type="submission" date="2019-06" db="EMBL/GenBank/DDBJ databases">
        <title>Draft genome sequence of the filamentous fungus Phialemoniopsis curvata isolated from diesel fuel.</title>
        <authorList>
            <person name="Varaljay V.A."/>
            <person name="Lyon W.J."/>
            <person name="Crouch A.L."/>
            <person name="Drake C.E."/>
            <person name="Hollomon J.M."/>
            <person name="Nadeau L.J."/>
            <person name="Nunn H.S."/>
            <person name="Stevenson B.S."/>
            <person name="Bojanowski C.L."/>
            <person name="Crookes-Goodson W.J."/>
        </authorList>
    </citation>
    <scope>NUCLEOTIDE SEQUENCE [LARGE SCALE GENOMIC DNA]</scope>
    <source>
        <strain evidence="2 3">D216</strain>
    </source>
</reference>
<keyword evidence="3" id="KW-1185">Reference proteome</keyword>
<organism evidence="2 3">
    <name type="scientific">Thyridium curvatum</name>
    <dbReference type="NCBI Taxonomy" id="1093900"/>
    <lineage>
        <taxon>Eukaryota</taxon>
        <taxon>Fungi</taxon>
        <taxon>Dikarya</taxon>
        <taxon>Ascomycota</taxon>
        <taxon>Pezizomycotina</taxon>
        <taxon>Sordariomycetes</taxon>
        <taxon>Sordariomycetidae</taxon>
        <taxon>Thyridiales</taxon>
        <taxon>Thyridiaceae</taxon>
        <taxon>Thyridium</taxon>
    </lineage>
</organism>
<accession>A0A507B940</accession>
<evidence type="ECO:0000313" key="3">
    <source>
        <dbReference type="Proteomes" id="UP000319257"/>
    </source>
</evidence>
<dbReference type="InParanoid" id="A0A507B940"/>